<organism evidence="36 37">
    <name type="scientific">Eptatretus burgeri</name>
    <name type="common">Inshore hagfish</name>
    <dbReference type="NCBI Taxonomy" id="7764"/>
    <lineage>
        <taxon>Eukaryota</taxon>
        <taxon>Metazoa</taxon>
        <taxon>Chordata</taxon>
        <taxon>Craniata</taxon>
        <taxon>Vertebrata</taxon>
        <taxon>Cyclostomata</taxon>
        <taxon>Myxini</taxon>
        <taxon>Myxiniformes</taxon>
        <taxon>Myxinidae</taxon>
        <taxon>Eptatretinae</taxon>
        <taxon>Eptatretus</taxon>
    </lineage>
</organism>
<evidence type="ECO:0000256" key="27">
    <source>
        <dbReference type="ARBA" id="ARBA00048088"/>
    </source>
</evidence>
<comment type="catalytic activity">
    <reaction evidence="21">
        <text>hexan-3-one + NADPH + O2 + H(+) = propyl propanoate + NADP(+) + H2O</text>
        <dbReference type="Rhea" id="RHEA:54848"/>
        <dbReference type="ChEBI" id="CHEBI:15377"/>
        <dbReference type="ChEBI" id="CHEBI:15378"/>
        <dbReference type="ChEBI" id="CHEBI:15379"/>
        <dbReference type="ChEBI" id="CHEBI:57783"/>
        <dbReference type="ChEBI" id="CHEBI:58349"/>
        <dbReference type="ChEBI" id="CHEBI:89828"/>
        <dbReference type="ChEBI" id="CHEBI:89891"/>
    </reaction>
    <physiologicalReaction direction="left-to-right" evidence="21">
        <dbReference type="Rhea" id="RHEA:54849"/>
    </physiologicalReaction>
</comment>
<dbReference type="Ensembl" id="ENSEBUT00000023190.1">
    <property type="protein sequence ID" value="ENSEBUP00000022614.1"/>
    <property type="gene ID" value="ENSEBUG00000013930.1"/>
</dbReference>
<evidence type="ECO:0000256" key="17">
    <source>
        <dbReference type="ARBA" id="ARBA00023136"/>
    </source>
</evidence>
<dbReference type="PRINTS" id="PR01125">
    <property type="entry name" value="FMOXYGENASE5"/>
</dbReference>
<keyword evidence="9 33" id="KW-0256">Endoplasmic reticulum</keyword>
<evidence type="ECO:0000256" key="28">
    <source>
        <dbReference type="ARBA" id="ARBA00048459"/>
    </source>
</evidence>
<evidence type="ECO:0000256" key="9">
    <source>
        <dbReference type="ARBA" id="ARBA00022824"/>
    </source>
</evidence>
<evidence type="ECO:0000256" key="5">
    <source>
        <dbReference type="ARBA" id="ARBA00022481"/>
    </source>
</evidence>
<comment type="similarity">
    <text evidence="4 33 34">Belongs to the FMO family.</text>
</comment>
<dbReference type="EC" id="1.-.-.-" evidence="34"/>
<evidence type="ECO:0000256" key="26">
    <source>
        <dbReference type="ARBA" id="ARBA00048041"/>
    </source>
</evidence>
<feature type="transmembrane region" description="Helical" evidence="35">
    <location>
        <begin position="483"/>
        <end position="504"/>
    </location>
</feature>
<evidence type="ECO:0000256" key="16">
    <source>
        <dbReference type="ARBA" id="ARBA00023098"/>
    </source>
</evidence>
<evidence type="ECO:0000313" key="36">
    <source>
        <dbReference type="Ensembl" id="ENSEBUP00000022614.1"/>
    </source>
</evidence>
<keyword evidence="5" id="KW-0488">Methylation</keyword>
<dbReference type="GO" id="GO:0050660">
    <property type="term" value="F:flavin adenine dinucleotide binding"/>
    <property type="evidence" value="ECO:0007669"/>
    <property type="project" value="InterPro"/>
</dbReference>
<evidence type="ECO:0000256" key="25">
    <source>
        <dbReference type="ARBA" id="ARBA00047977"/>
    </source>
</evidence>
<evidence type="ECO:0000256" key="15">
    <source>
        <dbReference type="ARBA" id="ARBA00023033"/>
    </source>
</evidence>
<dbReference type="InterPro" id="IPR036188">
    <property type="entry name" value="FAD/NAD-bd_sf"/>
</dbReference>
<protein>
    <recommendedName>
        <fullName evidence="34">Flavin-containing monooxygenase</fullName>
        <ecNumber evidence="34">1.-.-.-</ecNumber>
    </recommendedName>
</protein>
<evidence type="ECO:0000256" key="13">
    <source>
        <dbReference type="ARBA" id="ARBA00022989"/>
    </source>
</evidence>
<keyword evidence="37" id="KW-1185">Reference proteome</keyword>
<dbReference type="AlphaFoldDB" id="A0A8C4WZZ0"/>
<evidence type="ECO:0000256" key="8">
    <source>
        <dbReference type="ARBA" id="ARBA00022692"/>
    </source>
</evidence>
<evidence type="ECO:0000256" key="18">
    <source>
        <dbReference type="ARBA" id="ARBA00045722"/>
    </source>
</evidence>
<evidence type="ECO:0000256" key="24">
    <source>
        <dbReference type="ARBA" id="ARBA00047864"/>
    </source>
</evidence>
<evidence type="ECO:0000256" key="1">
    <source>
        <dbReference type="ARBA" id="ARBA00001974"/>
    </source>
</evidence>
<keyword evidence="7 33" id="KW-0285">Flavoprotein</keyword>
<keyword evidence="16" id="KW-0443">Lipid metabolism</keyword>
<evidence type="ECO:0000256" key="35">
    <source>
        <dbReference type="SAM" id="Phobius"/>
    </source>
</evidence>
<evidence type="ECO:0000256" key="7">
    <source>
        <dbReference type="ARBA" id="ARBA00022630"/>
    </source>
</evidence>
<reference evidence="36" key="1">
    <citation type="submission" date="2025-08" db="UniProtKB">
        <authorList>
            <consortium name="Ensembl"/>
        </authorList>
    </citation>
    <scope>IDENTIFICATION</scope>
</reference>
<dbReference type="GO" id="GO:0034899">
    <property type="term" value="F:trimethylamine monooxygenase activity"/>
    <property type="evidence" value="ECO:0007669"/>
    <property type="project" value="UniProtKB-EC"/>
</dbReference>
<keyword evidence="13 35" id="KW-1133">Transmembrane helix</keyword>
<dbReference type="OMA" id="EENIGKW"/>
<comment type="catalytic activity">
    <reaction evidence="27">
        <text>trimethylamine + NADPH + O2 = trimethylamine N-oxide + NADP(+) + H2O</text>
        <dbReference type="Rhea" id="RHEA:31979"/>
        <dbReference type="ChEBI" id="CHEBI:15377"/>
        <dbReference type="ChEBI" id="CHEBI:15379"/>
        <dbReference type="ChEBI" id="CHEBI:15724"/>
        <dbReference type="ChEBI" id="CHEBI:57783"/>
        <dbReference type="ChEBI" id="CHEBI:58349"/>
        <dbReference type="ChEBI" id="CHEBI:58389"/>
        <dbReference type="EC" id="1.14.13.148"/>
    </reaction>
    <physiologicalReaction direction="left-to-right" evidence="27">
        <dbReference type="Rhea" id="RHEA:31980"/>
    </physiologicalReaction>
</comment>
<dbReference type="SUPFAM" id="SSF51905">
    <property type="entry name" value="FAD/NAD(P)-binding domain"/>
    <property type="match status" value="2"/>
</dbReference>
<evidence type="ECO:0000256" key="29">
    <source>
        <dbReference type="ARBA" id="ARBA00048989"/>
    </source>
</evidence>
<comment type="catalytic activity">
    <reaction evidence="22">
        <text>heptan-2-one + NADPH + O2 + H(+) = pentyl acetate + NADP(+) + H2O</text>
        <dbReference type="Rhea" id="RHEA:54836"/>
        <dbReference type="ChEBI" id="CHEBI:5672"/>
        <dbReference type="ChEBI" id="CHEBI:15377"/>
        <dbReference type="ChEBI" id="CHEBI:15378"/>
        <dbReference type="ChEBI" id="CHEBI:15379"/>
        <dbReference type="ChEBI" id="CHEBI:57783"/>
        <dbReference type="ChEBI" id="CHEBI:58349"/>
        <dbReference type="ChEBI" id="CHEBI:87362"/>
    </reaction>
    <physiologicalReaction direction="left-to-right" evidence="22">
        <dbReference type="Rhea" id="RHEA:54837"/>
    </physiologicalReaction>
</comment>
<accession>A0A8C4WZZ0</accession>
<evidence type="ECO:0000256" key="22">
    <source>
        <dbReference type="ARBA" id="ARBA00047574"/>
    </source>
</evidence>
<name>A0A8C4WZZ0_EPTBU</name>
<evidence type="ECO:0000256" key="11">
    <source>
        <dbReference type="ARBA" id="ARBA00022848"/>
    </source>
</evidence>
<dbReference type="GO" id="GO:0016174">
    <property type="term" value="F:NAD(P)H oxidase H2O2-forming activity"/>
    <property type="evidence" value="ECO:0007669"/>
    <property type="project" value="UniProtKB-EC"/>
</dbReference>
<keyword evidence="17 33" id="KW-0472">Membrane</keyword>
<evidence type="ECO:0000256" key="30">
    <source>
        <dbReference type="ARBA" id="ARBA00048990"/>
    </source>
</evidence>
<comment type="catalytic activity">
    <reaction evidence="23">
        <text>sulcatone + NADPH + O2 + H(+) = 4-methylpent-3-en-1-yl acetate + NADP(+) + H2O</text>
        <dbReference type="Rhea" id="RHEA:54864"/>
        <dbReference type="ChEBI" id="CHEBI:15377"/>
        <dbReference type="ChEBI" id="CHEBI:15378"/>
        <dbReference type="ChEBI" id="CHEBI:15379"/>
        <dbReference type="ChEBI" id="CHEBI:16310"/>
        <dbReference type="ChEBI" id="CHEBI:57783"/>
        <dbReference type="ChEBI" id="CHEBI:58349"/>
        <dbReference type="ChEBI" id="CHEBI:138373"/>
    </reaction>
    <physiologicalReaction direction="left-to-right" evidence="23">
        <dbReference type="Rhea" id="RHEA:54865"/>
    </physiologicalReaction>
</comment>
<keyword evidence="14 33" id="KW-0560">Oxidoreductase</keyword>
<comment type="cofactor">
    <cofactor evidence="1 33 34">
        <name>FAD</name>
        <dbReference type="ChEBI" id="CHEBI:57692"/>
    </cofactor>
</comment>
<comment type="catalytic activity">
    <reaction evidence="20">
        <text>hypotaurine + NADH + O2 + H(+) = taurine + NAD(+) + H2O</text>
        <dbReference type="Rhea" id="RHEA:74111"/>
        <dbReference type="ChEBI" id="CHEBI:15377"/>
        <dbReference type="ChEBI" id="CHEBI:15378"/>
        <dbReference type="ChEBI" id="CHEBI:15379"/>
        <dbReference type="ChEBI" id="CHEBI:57540"/>
        <dbReference type="ChEBI" id="CHEBI:57853"/>
        <dbReference type="ChEBI" id="CHEBI:57945"/>
        <dbReference type="ChEBI" id="CHEBI:507393"/>
        <dbReference type="EC" id="1.14.13.8"/>
    </reaction>
    <physiologicalReaction direction="left-to-right" evidence="20">
        <dbReference type="Rhea" id="RHEA:74112"/>
    </physiologicalReaction>
</comment>
<evidence type="ECO:0000256" key="20">
    <source>
        <dbReference type="ARBA" id="ARBA00047338"/>
    </source>
</evidence>
<evidence type="ECO:0000256" key="14">
    <source>
        <dbReference type="ARBA" id="ARBA00023002"/>
    </source>
</evidence>
<evidence type="ECO:0000256" key="21">
    <source>
        <dbReference type="ARBA" id="ARBA00047426"/>
    </source>
</evidence>
<dbReference type="GO" id="GO:0006629">
    <property type="term" value="P:lipid metabolic process"/>
    <property type="evidence" value="ECO:0007669"/>
    <property type="project" value="UniProtKB-KW"/>
</dbReference>
<dbReference type="PIRSF" id="PIRSF000332">
    <property type="entry name" value="FMO"/>
    <property type="match status" value="1"/>
</dbReference>
<dbReference type="Proteomes" id="UP000694388">
    <property type="component" value="Unplaced"/>
</dbReference>
<evidence type="ECO:0000256" key="33">
    <source>
        <dbReference type="PIRNR" id="PIRNR000332"/>
    </source>
</evidence>
<evidence type="ECO:0000256" key="10">
    <source>
        <dbReference type="ARBA" id="ARBA00022827"/>
    </source>
</evidence>
<dbReference type="GeneTree" id="ENSGT00940000160256"/>
<evidence type="ECO:0000256" key="34">
    <source>
        <dbReference type="RuleBase" id="RU361177"/>
    </source>
</evidence>
<evidence type="ECO:0000256" key="3">
    <source>
        <dbReference type="ARBA" id="ARBA00004524"/>
    </source>
</evidence>
<evidence type="ECO:0000256" key="23">
    <source>
        <dbReference type="ARBA" id="ARBA00047855"/>
    </source>
</evidence>
<dbReference type="Gene3D" id="3.50.50.60">
    <property type="entry name" value="FAD/NAD(P)-binding domain"/>
    <property type="match status" value="1"/>
</dbReference>
<comment type="function">
    <text evidence="19">Broad spectrum monooxygenase that catalyzes the oxygenation of a wide variety of nitrogen- and sulfur-containing compounds including xenobiotics. Catalyzes the S-oxygenation of hypotaurine to produce taurine, an organic osmolyte involved in cell volume regulation as well as a variety of cytoprotective and developmental processes. In vitro, catalyzes the N-oxygenation of trimethylamine (TMA) to produce trimethylamine N-oxide (TMAO) and could therefore participate to the detoxification of this compound that is generated by the action of gut microbiota from dietary precursors such as choline, choline containing compounds, betaine or L-carnitine.</text>
</comment>
<evidence type="ECO:0000313" key="37">
    <source>
        <dbReference type="Proteomes" id="UP000694388"/>
    </source>
</evidence>
<comment type="catalytic activity">
    <reaction evidence="30">
        <text>heptan-4-one + NADPH + O2 + H(+) = propyl butanoate + NADP(+) + H2O</text>
        <dbReference type="Rhea" id="RHEA:54852"/>
        <dbReference type="ChEBI" id="CHEBI:15377"/>
        <dbReference type="ChEBI" id="CHEBI:15378"/>
        <dbReference type="ChEBI" id="CHEBI:15379"/>
        <dbReference type="ChEBI" id="CHEBI:57783"/>
        <dbReference type="ChEBI" id="CHEBI:58349"/>
        <dbReference type="ChEBI" id="CHEBI:89484"/>
        <dbReference type="ChEBI" id="CHEBI:89719"/>
    </reaction>
    <physiologicalReaction direction="left-to-right" evidence="30">
        <dbReference type="Rhea" id="RHEA:54853"/>
    </physiologicalReaction>
</comment>
<keyword evidence="12 33" id="KW-0521">NADP</keyword>
<dbReference type="InterPro" id="IPR000960">
    <property type="entry name" value="Flavin_mOase"/>
</dbReference>
<comment type="catalytic activity">
    <reaction evidence="24">
        <text>NADPH + O2 + H(+) = H2O2 + NADP(+)</text>
        <dbReference type="Rhea" id="RHEA:11260"/>
        <dbReference type="ChEBI" id="CHEBI:15378"/>
        <dbReference type="ChEBI" id="CHEBI:15379"/>
        <dbReference type="ChEBI" id="CHEBI:16240"/>
        <dbReference type="ChEBI" id="CHEBI:57783"/>
        <dbReference type="ChEBI" id="CHEBI:58349"/>
        <dbReference type="EC" id="1.6.3.1"/>
    </reaction>
    <physiologicalReaction direction="left-to-right" evidence="24">
        <dbReference type="Rhea" id="RHEA:11261"/>
    </physiologicalReaction>
</comment>
<dbReference type="InterPro" id="IPR020946">
    <property type="entry name" value="Flavin_mOase-like"/>
</dbReference>
<dbReference type="PANTHER" id="PTHR23023">
    <property type="entry name" value="DIMETHYLANILINE MONOOXYGENASE"/>
    <property type="match status" value="1"/>
</dbReference>
<dbReference type="InterPro" id="IPR002257">
    <property type="entry name" value="Flavin_mOase_5"/>
</dbReference>
<evidence type="ECO:0000256" key="19">
    <source>
        <dbReference type="ARBA" id="ARBA00045957"/>
    </source>
</evidence>
<dbReference type="GO" id="GO:0050661">
    <property type="term" value="F:NADP binding"/>
    <property type="evidence" value="ECO:0007669"/>
    <property type="project" value="InterPro"/>
</dbReference>
<keyword evidence="11" id="KW-0492">Microsome</keyword>
<evidence type="ECO:0000256" key="12">
    <source>
        <dbReference type="ARBA" id="ARBA00022857"/>
    </source>
</evidence>
<keyword evidence="6" id="KW-0597">Phosphoprotein</keyword>
<dbReference type="GO" id="GO:0005789">
    <property type="term" value="C:endoplasmic reticulum membrane"/>
    <property type="evidence" value="ECO:0007669"/>
    <property type="project" value="UniProtKB-SubCell"/>
</dbReference>
<dbReference type="FunFam" id="3.50.50.60:FF:000159">
    <property type="entry name" value="Dimethylaniline monooxygenase [N-oxide-forming]"/>
    <property type="match status" value="1"/>
</dbReference>
<evidence type="ECO:0000256" key="32">
    <source>
        <dbReference type="ARBA" id="ARBA00049475"/>
    </source>
</evidence>
<proteinExistence type="inferred from homology"/>
<dbReference type="PRINTS" id="PR00370">
    <property type="entry name" value="FMOXYGENASE"/>
</dbReference>
<comment type="catalytic activity">
    <reaction evidence="28">
        <text>octan-3-one + NADPH + O2 + H(+) = ethyl hexanoate + NADP(+) + H2O</text>
        <dbReference type="Rhea" id="RHEA:54856"/>
        <dbReference type="ChEBI" id="CHEBI:15377"/>
        <dbReference type="ChEBI" id="CHEBI:15378"/>
        <dbReference type="ChEBI" id="CHEBI:15379"/>
        <dbReference type="ChEBI" id="CHEBI:57783"/>
        <dbReference type="ChEBI" id="CHEBI:58349"/>
        <dbReference type="ChEBI" id="CHEBI:80946"/>
        <dbReference type="ChEBI" id="CHEBI:86055"/>
    </reaction>
    <physiologicalReaction direction="left-to-right" evidence="28">
        <dbReference type="Rhea" id="RHEA:54857"/>
    </physiologicalReaction>
</comment>
<comment type="catalytic activity">
    <reaction evidence="32">
        <text>octan-3-one + NADPH + O2 + H(+) = pentyl propanoate + NADP(+) + H2O</text>
        <dbReference type="Rhea" id="RHEA:54840"/>
        <dbReference type="ChEBI" id="CHEBI:15377"/>
        <dbReference type="ChEBI" id="CHEBI:15378"/>
        <dbReference type="ChEBI" id="CHEBI:15379"/>
        <dbReference type="ChEBI" id="CHEBI:57783"/>
        <dbReference type="ChEBI" id="CHEBI:58349"/>
        <dbReference type="ChEBI" id="CHEBI:80946"/>
        <dbReference type="ChEBI" id="CHEBI:87373"/>
    </reaction>
    <physiologicalReaction direction="left-to-right" evidence="32">
        <dbReference type="Rhea" id="RHEA:54841"/>
    </physiologicalReaction>
</comment>
<keyword evidence="15 33" id="KW-0503">Monooxygenase</keyword>
<dbReference type="GO" id="GO:0004499">
    <property type="term" value="F:N,N-dimethylaniline monooxygenase activity"/>
    <property type="evidence" value="ECO:0007669"/>
    <property type="project" value="UniProtKB-UniRule"/>
</dbReference>
<comment type="catalytic activity">
    <reaction evidence="25">
        <text>hexan-3-one + NADPH + O2 + H(+) = ethyl butanoate + NADP(+) + H2O</text>
        <dbReference type="Rhea" id="RHEA:54844"/>
        <dbReference type="ChEBI" id="CHEBI:15377"/>
        <dbReference type="ChEBI" id="CHEBI:15378"/>
        <dbReference type="ChEBI" id="CHEBI:15379"/>
        <dbReference type="ChEBI" id="CHEBI:57783"/>
        <dbReference type="ChEBI" id="CHEBI:58349"/>
        <dbReference type="ChEBI" id="CHEBI:88764"/>
        <dbReference type="ChEBI" id="CHEBI:89891"/>
    </reaction>
    <physiologicalReaction direction="left-to-right" evidence="25">
        <dbReference type="Rhea" id="RHEA:54845"/>
    </physiologicalReaction>
</comment>
<evidence type="ECO:0000256" key="2">
    <source>
        <dbReference type="ARBA" id="ARBA00004389"/>
    </source>
</evidence>
<evidence type="ECO:0000256" key="4">
    <source>
        <dbReference type="ARBA" id="ARBA00009183"/>
    </source>
</evidence>
<evidence type="ECO:0000256" key="31">
    <source>
        <dbReference type="ARBA" id="ARBA00049443"/>
    </source>
</evidence>
<evidence type="ECO:0000256" key="6">
    <source>
        <dbReference type="ARBA" id="ARBA00022553"/>
    </source>
</evidence>
<dbReference type="Pfam" id="PF00743">
    <property type="entry name" value="FMO-like"/>
    <property type="match status" value="1"/>
</dbReference>
<dbReference type="InterPro" id="IPR050346">
    <property type="entry name" value="FMO-like"/>
</dbReference>
<keyword evidence="10 33" id="KW-0274">FAD</keyword>
<comment type="catalytic activity">
    <reaction evidence="31">
        <text>N,N-dimethylaniline + NADPH + O2 + H(+) = N,N-dimethylaniline N-oxide + NADP(+) + H2O</text>
        <dbReference type="Rhea" id="RHEA:24468"/>
        <dbReference type="ChEBI" id="CHEBI:15377"/>
        <dbReference type="ChEBI" id="CHEBI:15378"/>
        <dbReference type="ChEBI" id="CHEBI:15379"/>
        <dbReference type="ChEBI" id="CHEBI:16269"/>
        <dbReference type="ChEBI" id="CHEBI:17735"/>
        <dbReference type="ChEBI" id="CHEBI:57783"/>
        <dbReference type="ChEBI" id="CHEBI:58349"/>
        <dbReference type="EC" id="1.14.13.8"/>
    </reaction>
    <physiologicalReaction direction="left-to-right" evidence="31">
        <dbReference type="Rhea" id="RHEA:24469"/>
    </physiologicalReaction>
</comment>
<keyword evidence="8 35" id="KW-0812">Transmembrane</keyword>
<sequence length="507" mass="57855">MADDIGGLWKYQENVEEGRGNVFYSLITNSSKEFMAYSDFPTPENFPNFLAHSHMFQYLQAYAKEFKLNERIHLKTKVEAVTKRADFQRSGQWDVITVDEDGTKHDMVFDAVMVCSGHNYNPNMPIDSFPGIENFKGKIIHSKDYKKPSAYTGKNVLVIGFGNSGGDIATELSEHASQVFLSTRRGAWVLSRMSDGGYPYDLLMLTRWKNFLRYYLPWDMFIRFEERKANIRFNHKIFGANPTFRFLSQQMVVNDYFPICVMKGKLVMKPNVASFTDTAAVFVDGSRVESLDMVVFATGFCFQFPFLEVDDTFTVCDNCNCLYKNVFLPMIQPPTLAFINLVEGNVAATSLCEMQSRWVTRIFKGLLSLPDKAEMLKDISNEQEKNSRKFPNLKRHTIEIEDCLVYTDDLARQIGVRPRFLPLLLKDPALALNVFFGPLTSYQYRLQGPGRWEGAAQAIRTQSNRVLVPFLGGSAAYSDTQSFGLFNLIVSLMLLAGCCLLVWFKTY</sequence>
<comment type="catalytic activity">
    <reaction evidence="26">
        <text>hypotaurine + NADPH + O2 + H(+) = taurine + NADP(+) + H2O</text>
        <dbReference type="Rhea" id="RHEA:69819"/>
        <dbReference type="ChEBI" id="CHEBI:15377"/>
        <dbReference type="ChEBI" id="CHEBI:15378"/>
        <dbReference type="ChEBI" id="CHEBI:15379"/>
        <dbReference type="ChEBI" id="CHEBI:57783"/>
        <dbReference type="ChEBI" id="CHEBI:57853"/>
        <dbReference type="ChEBI" id="CHEBI:58349"/>
        <dbReference type="ChEBI" id="CHEBI:507393"/>
        <dbReference type="EC" id="1.14.13.8"/>
    </reaction>
    <physiologicalReaction direction="left-to-right" evidence="26">
        <dbReference type="Rhea" id="RHEA:69820"/>
    </physiologicalReaction>
</comment>
<reference evidence="36" key="2">
    <citation type="submission" date="2025-09" db="UniProtKB">
        <authorList>
            <consortium name="Ensembl"/>
        </authorList>
    </citation>
    <scope>IDENTIFICATION</scope>
</reference>
<comment type="catalytic activity">
    <reaction evidence="29">
        <text>(2E)-geranial + NADPH + O2 + H(+) = (1E)-2,6-dimethylhepta-1,5-dien-1-yl formate + NADP(+) + H2O</text>
        <dbReference type="Rhea" id="RHEA:54860"/>
        <dbReference type="ChEBI" id="CHEBI:15377"/>
        <dbReference type="ChEBI" id="CHEBI:15378"/>
        <dbReference type="ChEBI" id="CHEBI:15379"/>
        <dbReference type="ChEBI" id="CHEBI:16980"/>
        <dbReference type="ChEBI" id="CHEBI:57783"/>
        <dbReference type="ChEBI" id="CHEBI:58349"/>
        <dbReference type="ChEBI" id="CHEBI:138375"/>
    </reaction>
    <physiologicalReaction direction="left-to-right" evidence="29">
        <dbReference type="Rhea" id="RHEA:54861"/>
    </physiologicalReaction>
</comment>
<comment type="subcellular location">
    <subcellularLocation>
        <location evidence="2">Endoplasmic reticulum membrane</location>
        <topology evidence="2">Single-pass membrane protein</topology>
    </subcellularLocation>
    <subcellularLocation>
        <location evidence="3">Microsome membrane</location>
    </subcellularLocation>
</comment>
<comment type="function">
    <text evidence="18">Acts as a Baeyer-Villiger monooxygenase on a broad range of substrates. Catalyzes the insertion of an oxygen atom into a carbon-carbon bond adjacent to a carbonyl, which converts ketones to esters. Active on diverse carbonyl compounds, whereas soft nucleophiles are mostly non- or poorly reactive. In contrast with other forms of FMO it is non- or poorly active on 'classical' substrates such as drugs, pesticides, and dietary components containing soft nucleophilic heteroatoms. Able to oxidize drug molecules bearing a carbonyl group on an aliphatic chain, such as nabumetone and pentoxifylline. Also, in the absence of substrates, shows slow but yet significant NADPH oxidase activity. Acts as a positive modulator of cholesterol biosynthesis as well as glucose homeostasis, promoting metabolic aging via pleiotropic effects.</text>
</comment>